<dbReference type="AlphaFoldDB" id="E2SDA3"/>
<dbReference type="PANTHER" id="PTHR44196:SF1">
    <property type="entry name" value="DEHYDROGENASE_REDUCTASE SDR FAMILY MEMBER 7B"/>
    <property type="match status" value="1"/>
</dbReference>
<evidence type="ECO:0000256" key="1">
    <source>
        <dbReference type="ARBA" id="ARBA00006484"/>
    </source>
</evidence>
<dbReference type="FunFam" id="3.40.50.720:FF:000084">
    <property type="entry name" value="Short-chain dehydrogenase reductase"/>
    <property type="match status" value="1"/>
</dbReference>
<evidence type="ECO:0000313" key="6">
    <source>
        <dbReference type="Proteomes" id="UP000003111"/>
    </source>
</evidence>
<accession>E2SDA3</accession>
<dbReference type="RefSeq" id="WP_007076781.1">
    <property type="nucleotide sequence ID" value="NZ_CM001024.1"/>
</dbReference>
<dbReference type="Proteomes" id="UP000003111">
    <property type="component" value="Unassembled WGS sequence"/>
</dbReference>
<comment type="similarity">
    <text evidence="1 3">Belongs to the short-chain dehydrogenases/reductases (SDR) family.</text>
</comment>
<dbReference type="PANTHER" id="PTHR44196">
    <property type="entry name" value="DEHYDROGENASE/REDUCTASE SDR FAMILY MEMBER 7B"/>
    <property type="match status" value="1"/>
</dbReference>
<gene>
    <name evidence="5" type="ORF">HMPREF0063_11689</name>
</gene>
<dbReference type="Pfam" id="PF00106">
    <property type="entry name" value="adh_short"/>
    <property type="match status" value="1"/>
</dbReference>
<dbReference type="GO" id="GO:0016020">
    <property type="term" value="C:membrane"/>
    <property type="evidence" value="ECO:0007669"/>
    <property type="project" value="TreeGrafter"/>
</dbReference>
<dbReference type="HOGENOM" id="CLU_010194_2_1_11"/>
<evidence type="ECO:0000256" key="3">
    <source>
        <dbReference type="RuleBase" id="RU000363"/>
    </source>
</evidence>
<dbReference type="GO" id="GO:0016491">
    <property type="term" value="F:oxidoreductase activity"/>
    <property type="evidence" value="ECO:0007669"/>
    <property type="project" value="UniProtKB-KW"/>
</dbReference>
<keyword evidence="2" id="KW-0560">Oxidoreductase</keyword>
<dbReference type="PROSITE" id="PS00061">
    <property type="entry name" value="ADH_SHORT"/>
    <property type="match status" value="1"/>
</dbReference>
<reference evidence="5" key="1">
    <citation type="submission" date="2010-08" db="EMBL/GenBank/DDBJ databases">
        <authorList>
            <person name="Muzny D."/>
            <person name="Qin X."/>
            <person name="Buhay C."/>
            <person name="Dugan-Rocha S."/>
            <person name="Ding Y."/>
            <person name="Chen G."/>
            <person name="Hawes A."/>
            <person name="Holder M."/>
            <person name="Jhangiani S."/>
            <person name="Johnson A."/>
            <person name="Khan Z."/>
            <person name="Li Z."/>
            <person name="Liu W."/>
            <person name="Liu X."/>
            <person name="Perez L."/>
            <person name="Shen H."/>
            <person name="Wang Q."/>
            <person name="Watt J."/>
            <person name="Xi L."/>
            <person name="Xin Y."/>
            <person name="Zhou J."/>
            <person name="Deng J."/>
            <person name="Jiang H."/>
            <person name="Liu Y."/>
            <person name="Qu J."/>
            <person name="Song X.-Z."/>
            <person name="Zhang L."/>
            <person name="Villasana D."/>
            <person name="Johnson A."/>
            <person name="Liu J."/>
            <person name="Liyanage D."/>
            <person name="Lorensuhewa L."/>
            <person name="Robinson T."/>
            <person name="Song A."/>
            <person name="Song B.-B."/>
            <person name="Dinh H."/>
            <person name="Thornton R."/>
            <person name="Coyle M."/>
            <person name="Francisco L."/>
            <person name="Jackson L."/>
            <person name="Javaid M."/>
            <person name="Korchina V."/>
            <person name="Kovar C."/>
            <person name="Mata R."/>
            <person name="Mathew T."/>
            <person name="Ngo R."/>
            <person name="Nguyen L."/>
            <person name="Nguyen N."/>
            <person name="Okwuonu G."/>
            <person name="Ongeri F."/>
            <person name="Pham C."/>
            <person name="Simmons D."/>
            <person name="Wilczek-Boney K."/>
            <person name="Hale W."/>
            <person name="Jakkamsetti A."/>
            <person name="Pham P."/>
            <person name="Ruth R."/>
            <person name="San Lucas F."/>
            <person name="Warren J."/>
            <person name="Zhang J."/>
            <person name="Zhao Z."/>
            <person name="Zhou C."/>
            <person name="Zhu D."/>
            <person name="Lee S."/>
            <person name="Bess C."/>
            <person name="Blankenburg K."/>
            <person name="Forbes L."/>
            <person name="Fu Q."/>
            <person name="Gubbala S."/>
            <person name="Hirani K."/>
            <person name="Jayaseelan J.C."/>
            <person name="Lara F."/>
            <person name="Munidasa M."/>
            <person name="Palculict T."/>
            <person name="Patil S."/>
            <person name="Pu L.-L."/>
            <person name="Saada N."/>
            <person name="Tang L."/>
            <person name="Weissenberger G."/>
            <person name="Zhu Y."/>
            <person name="Hemphill L."/>
            <person name="Shang Y."/>
            <person name="Youmans B."/>
            <person name="Ayvaz T."/>
            <person name="Ross M."/>
            <person name="Santibanez J."/>
            <person name="Aqrawi P."/>
            <person name="Gross S."/>
            <person name="Joshi V."/>
            <person name="Fowler G."/>
            <person name="Nazareth L."/>
            <person name="Reid J."/>
            <person name="Worley K."/>
            <person name="Petrosino J."/>
            <person name="Highlander S."/>
            <person name="Gibbs R."/>
        </authorList>
    </citation>
    <scope>NUCLEOTIDE SEQUENCE [LARGE SCALE GENOMIC DNA]</scope>
    <source>
        <strain evidence="5">DSM 15272</strain>
    </source>
</reference>
<dbReference type="EMBL" id="ACLF03000006">
    <property type="protein sequence ID" value="EFQ82480.1"/>
    <property type="molecule type" value="Genomic_DNA"/>
</dbReference>
<evidence type="ECO:0000256" key="2">
    <source>
        <dbReference type="ARBA" id="ARBA00023002"/>
    </source>
</evidence>
<dbReference type="SUPFAM" id="SSF51735">
    <property type="entry name" value="NAD(P)-binding Rossmann-fold domains"/>
    <property type="match status" value="1"/>
</dbReference>
<evidence type="ECO:0000259" key="4">
    <source>
        <dbReference type="SMART" id="SM00822"/>
    </source>
</evidence>
<keyword evidence="6" id="KW-1185">Reference proteome</keyword>
<protein>
    <submittedName>
        <fullName evidence="5">Oxidoreductase, short chain dehydrogenase/reductase family protein</fullName>
    </submittedName>
</protein>
<dbReference type="InterPro" id="IPR002347">
    <property type="entry name" value="SDR_fam"/>
</dbReference>
<dbReference type="OrthoDB" id="4690547at2"/>
<comment type="caution">
    <text evidence="5">The sequence shown here is derived from an EMBL/GenBank/DDBJ whole genome shotgun (WGS) entry which is preliminary data.</text>
</comment>
<dbReference type="CDD" id="cd05233">
    <property type="entry name" value="SDR_c"/>
    <property type="match status" value="1"/>
</dbReference>
<proteinExistence type="inferred from homology"/>
<dbReference type="Gene3D" id="3.40.50.720">
    <property type="entry name" value="NAD(P)-binding Rossmann-like Domain"/>
    <property type="match status" value="1"/>
</dbReference>
<evidence type="ECO:0000313" key="5">
    <source>
        <dbReference type="EMBL" id="EFQ82480.1"/>
    </source>
</evidence>
<dbReference type="STRING" id="585531.HMPREF0063_11689"/>
<name>E2SDA3_9ACTN</name>
<dbReference type="InterPro" id="IPR020904">
    <property type="entry name" value="Sc_DH/Rdtase_CS"/>
</dbReference>
<dbReference type="InterPro" id="IPR036291">
    <property type="entry name" value="NAD(P)-bd_dom_sf"/>
</dbReference>
<sequence length="283" mass="30740">MRTHPVRDKVAVITGAGSGIGRALAIELSARGARVSGCDLSEDALKETSSLCRGELHQAVVDMGERDAVREYAAEVADHFGQVHQIFNNAGIAFNSLILDSEWADYERVLRVNLHGVVHGTQAFLPHLIASGDGHVVNVSSMNGYLALPGMSHYCTSKFAVRGFTESLRTEMLLDRHPVRVSVVHPGGVATNIADSAVAHARAAGVEITPAKEARARTYREKLLTMDPQRAARIIVDGVEKGRPRIRVGQDAIVVDRIVRLLPSSATRMAVHIERRLQKSEHA</sequence>
<dbReference type="SMART" id="SM00822">
    <property type="entry name" value="PKS_KR"/>
    <property type="match status" value="1"/>
</dbReference>
<feature type="domain" description="Ketoreductase" evidence="4">
    <location>
        <begin position="9"/>
        <end position="196"/>
    </location>
</feature>
<organism evidence="5 6">
    <name type="scientific">Aeromicrobium marinum DSM 15272</name>
    <dbReference type="NCBI Taxonomy" id="585531"/>
    <lineage>
        <taxon>Bacteria</taxon>
        <taxon>Bacillati</taxon>
        <taxon>Actinomycetota</taxon>
        <taxon>Actinomycetes</taxon>
        <taxon>Propionibacteriales</taxon>
        <taxon>Nocardioidaceae</taxon>
        <taxon>Aeromicrobium</taxon>
    </lineage>
</organism>
<dbReference type="PRINTS" id="PR00080">
    <property type="entry name" value="SDRFAMILY"/>
</dbReference>
<dbReference type="InterPro" id="IPR057326">
    <property type="entry name" value="KR_dom"/>
</dbReference>
<dbReference type="eggNOG" id="COG0300">
    <property type="taxonomic scope" value="Bacteria"/>
</dbReference>
<dbReference type="PRINTS" id="PR00081">
    <property type="entry name" value="GDHRDH"/>
</dbReference>